<evidence type="ECO:0000313" key="8">
    <source>
        <dbReference type="EMBL" id="MXV18374.1"/>
    </source>
</evidence>
<dbReference type="InterPro" id="IPR003447">
    <property type="entry name" value="FEMABX"/>
</dbReference>
<evidence type="ECO:0000256" key="5">
    <source>
        <dbReference type="ARBA" id="ARBA00023315"/>
    </source>
</evidence>
<dbReference type="PANTHER" id="PTHR36174">
    <property type="entry name" value="LIPID II:GLYCINE GLYCYLTRANSFERASE"/>
    <property type="match status" value="1"/>
</dbReference>
<evidence type="ECO:0000256" key="3">
    <source>
        <dbReference type="ARBA" id="ARBA00022960"/>
    </source>
</evidence>
<dbReference type="Gene3D" id="3.40.630.30">
    <property type="match status" value="2"/>
</dbReference>
<evidence type="ECO:0000313" key="9">
    <source>
        <dbReference type="Proteomes" id="UP000430519"/>
    </source>
</evidence>
<keyword evidence="5" id="KW-0012">Acyltransferase</keyword>
<dbReference type="AlphaFoldDB" id="A0A6I4YES1"/>
<proteinExistence type="inferred from homology"/>
<evidence type="ECO:0000259" key="7">
    <source>
        <dbReference type="Pfam" id="PF13480"/>
    </source>
</evidence>
<dbReference type="PROSITE" id="PS51191">
    <property type="entry name" value="FEMABX"/>
    <property type="match status" value="1"/>
</dbReference>
<organism evidence="8 9">
    <name type="scientific">Deinococcus xianganensis</name>
    <dbReference type="NCBI Taxonomy" id="1507289"/>
    <lineage>
        <taxon>Bacteria</taxon>
        <taxon>Thermotogati</taxon>
        <taxon>Deinococcota</taxon>
        <taxon>Deinococci</taxon>
        <taxon>Deinococcales</taxon>
        <taxon>Deinococcaceae</taxon>
        <taxon>Deinococcus</taxon>
    </lineage>
</organism>
<dbReference type="InterPro" id="IPR016181">
    <property type="entry name" value="Acyl_CoA_acyltransferase"/>
</dbReference>
<dbReference type="InterPro" id="IPR050644">
    <property type="entry name" value="PG_Glycine_Bridge_Synth"/>
</dbReference>
<dbReference type="GO" id="GO:0071555">
    <property type="term" value="P:cell wall organization"/>
    <property type="evidence" value="ECO:0007669"/>
    <property type="project" value="UniProtKB-KW"/>
</dbReference>
<keyword evidence="2 8" id="KW-0808">Transferase</keyword>
<dbReference type="PANTHER" id="PTHR36174:SF1">
    <property type="entry name" value="LIPID II:GLYCINE GLYCYLTRANSFERASE"/>
    <property type="match status" value="1"/>
</dbReference>
<dbReference type="Pfam" id="PF13480">
    <property type="entry name" value="Acetyltransf_6"/>
    <property type="match status" value="1"/>
</dbReference>
<gene>
    <name evidence="8" type="ORF">GLX28_01815</name>
</gene>
<evidence type="ECO:0000256" key="6">
    <source>
        <dbReference type="ARBA" id="ARBA00023316"/>
    </source>
</evidence>
<name>A0A6I4YES1_9DEIO</name>
<protein>
    <submittedName>
        <fullName evidence="8">Peptidoglycan bridge formation glycyltransferase FemA/FemB family protein</fullName>
    </submittedName>
</protein>
<feature type="domain" description="BioF2-like acetyltransferase" evidence="7">
    <location>
        <begin position="169"/>
        <end position="300"/>
    </location>
</feature>
<keyword evidence="4" id="KW-0573">Peptidoglycan synthesis</keyword>
<evidence type="ECO:0000256" key="1">
    <source>
        <dbReference type="ARBA" id="ARBA00009943"/>
    </source>
</evidence>
<comment type="similarity">
    <text evidence="1">Belongs to the FemABX family.</text>
</comment>
<dbReference type="SUPFAM" id="SSF55729">
    <property type="entry name" value="Acyl-CoA N-acyltransferases (Nat)"/>
    <property type="match status" value="2"/>
</dbReference>
<comment type="caution">
    <text evidence="8">The sequence shown here is derived from an EMBL/GenBank/DDBJ whole genome shotgun (WGS) entry which is preliminary data.</text>
</comment>
<dbReference type="GO" id="GO:0009252">
    <property type="term" value="P:peptidoglycan biosynthetic process"/>
    <property type="evidence" value="ECO:0007669"/>
    <property type="project" value="UniProtKB-KW"/>
</dbReference>
<keyword evidence="3" id="KW-0133">Cell shape</keyword>
<dbReference type="Proteomes" id="UP000430519">
    <property type="component" value="Unassembled WGS sequence"/>
</dbReference>
<keyword evidence="9" id="KW-1185">Reference proteome</keyword>
<keyword evidence="6" id="KW-0961">Cell wall biogenesis/degradation</keyword>
<dbReference type="InterPro" id="IPR038740">
    <property type="entry name" value="BioF2-like_GNAT_dom"/>
</dbReference>
<dbReference type="EMBL" id="WVHK01000004">
    <property type="protein sequence ID" value="MXV18374.1"/>
    <property type="molecule type" value="Genomic_DNA"/>
</dbReference>
<reference evidence="8 9" key="1">
    <citation type="submission" date="2019-11" db="EMBL/GenBank/DDBJ databases">
        <title>Genome sequence of Deinococcus xianganensis Y35, AI-2 producing algicidal bacterium, isolated from lake water.</title>
        <authorList>
            <person name="Li Y."/>
        </authorList>
    </citation>
    <scope>NUCLEOTIDE SEQUENCE [LARGE SCALE GENOMIC DNA]</scope>
    <source>
        <strain evidence="8 9">Y35</strain>
    </source>
</reference>
<evidence type="ECO:0000256" key="2">
    <source>
        <dbReference type="ARBA" id="ARBA00022679"/>
    </source>
</evidence>
<evidence type="ECO:0000256" key="4">
    <source>
        <dbReference type="ARBA" id="ARBA00022984"/>
    </source>
</evidence>
<dbReference type="GO" id="GO:0016755">
    <property type="term" value="F:aminoacyltransferase activity"/>
    <property type="evidence" value="ECO:0007669"/>
    <property type="project" value="InterPro"/>
</dbReference>
<dbReference type="GO" id="GO:0008360">
    <property type="term" value="P:regulation of cell shape"/>
    <property type="evidence" value="ECO:0007669"/>
    <property type="project" value="UniProtKB-KW"/>
</dbReference>
<accession>A0A6I4YES1</accession>
<sequence length="365" mass="40883">MPPVGTATIPRVRLNLVETTDPRVYDDAVRHLPITSALQGWGYGEARRQLGQTPARYLIQQEGRTVGALQLIRKRLVPGFSTLYAPRGPALESLDLLPGVADAVKRVARPTDALLKIEPPVPFLAAEGVTLPDAYGPFRRADTEQPEHTIVADLTRSEDELFAGLHSMARRNVRTAQKLGVVAGRDDDFDAFWEIFTATNERAQLGAFPREYYETMLREGNAHGGEAYIVLSRYQGRALAGGFFLAMGKGTYYLFGGSVRDDRTNEDGSPLKDAKAPDAFYWNAMMDAKQRGYELFDFWGIPRVLDESKHSYGVFKMKLKFSEQRVWYPAYDLNLNPAAPAIVKALRWRKTQNNLRKRGSADDVL</sequence>